<dbReference type="EMBL" id="PXOA01000245">
    <property type="protein sequence ID" value="RFU77913.1"/>
    <property type="molecule type" value="Genomic_DNA"/>
</dbReference>
<feature type="signal peptide" evidence="1">
    <location>
        <begin position="1"/>
        <end position="20"/>
    </location>
</feature>
<dbReference type="AlphaFoldDB" id="A0A395NPR4"/>
<keyword evidence="1" id="KW-0732">Signal</keyword>
<evidence type="ECO:0000256" key="1">
    <source>
        <dbReference type="SAM" id="SignalP"/>
    </source>
</evidence>
<accession>A0A395NPR4</accession>
<protein>
    <submittedName>
        <fullName evidence="2">Uncharacterized protein</fullName>
    </submittedName>
</protein>
<name>A0A395NPR4_TRIAR</name>
<gene>
    <name evidence="2" type="ORF">TARUN_4312</name>
</gene>
<organism evidence="2 3">
    <name type="scientific">Trichoderma arundinaceum</name>
    <dbReference type="NCBI Taxonomy" id="490622"/>
    <lineage>
        <taxon>Eukaryota</taxon>
        <taxon>Fungi</taxon>
        <taxon>Dikarya</taxon>
        <taxon>Ascomycota</taxon>
        <taxon>Pezizomycotina</taxon>
        <taxon>Sordariomycetes</taxon>
        <taxon>Hypocreomycetidae</taxon>
        <taxon>Hypocreales</taxon>
        <taxon>Hypocreaceae</taxon>
        <taxon>Trichoderma</taxon>
    </lineage>
</organism>
<feature type="chain" id="PRO_5017273798" evidence="1">
    <location>
        <begin position="21"/>
        <end position="235"/>
    </location>
</feature>
<evidence type="ECO:0000313" key="2">
    <source>
        <dbReference type="EMBL" id="RFU77913.1"/>
    </source>
</evidence>
<comment type="caution">
    <text evidence="2">The sequence shown here is derived from an EMBL/GenBank/DDBJ whole genome shotgun (WGS) entry which is preliminary data.</text>
</comment>
<reference evidence="2 3" key="1">
    <citation type="journal article" date="2018" name="PLoS Pathog.">
        <title>Evolution of structural diversity of trichothecenes, a family of toxins produced by plant pathogenic and entomopathogenic fungi.</title>
        <authorList>
            <person name="Proctor R.H."/>
            <person name="McCormick S.P."/>
            <person name="Kim H.S."/>
            <person name="Cardoza R.E."/>
            <person name="Stanley A.M."/>
            <person name="Lindo L."/>
            <person name="Kelly A."/>
            <person name="Brown D.W."/>
            <person name="Lee T."/>
            <person name="Vaughan M.M."/>
            <person name="Alexander N.J."/>
            <person name="Busman M."/>
            <person name="Gutierrez S."/>
        </authorList>
    </citation>
    <scope>NUCLEOTIDE SEQUENCE [LARGE SCALE GENOMIC DNA]</scope>
    <source>
        <strain evidence="2 3">IBT 40837</strain>
    </source>
</reference>
<dbReference type="Proteomes" id="UP000266272">
    <property type="component" value="Unassembled WGS sequence"/>
</dbReference>
<evidence type="ECO:0000313" key="3">
    <source>
        <dbReference type="Proteomes" id="UP000266272"/>
    </source>
</evidence>
<sequence>MRHAASAVDTRGWCIFLTRALVYLRLGLLPMCSNQRGSSQALGLHCALAAYEAAMATVRRQLAPFSAAALSAVRPDASPALHEAAWDELRLHPRRRLDLAGRDSHIRLDTASEKLLCSVESRQKRPIMKAQSACVRRPINLVKFTGFDTENASPLCVSSQDSVLDPFESGLVSHFSTAAMRLLGRLASIRTEGEPQVWPWLPSGPISSSGCPRLSKEKSPGGARRALVFLMSLGH</sequence>
<proteinExistence type="predicted"/>
<keyword evidence="3" id="KW-1185">Reference proteome</keyword>